<dbReference type="PROSITE" id="PS00761">
    <property type="entry name" value="SPASE_I_3"/>
    <property type="match status" value="1"/>
</dbReference>
<gene>
    <name evidence="8" type="primary">lepB</name>
    <name evidence="8" type="ORF">ACFSYJ_10590</name>
</gene>
<evidence type="ECO:0000256" key="2">
    <source>
        <dbReference type="ARBA" id="ARBA00004401"/>
    </source>
</evidence>
<dbReference type="Gene3D" id="2.10.109.10">
    <property type="entry name" value="Umud Fragment, subunit A"/>
    <property type="match status" value="1"/>
</dbReference>
<comment type="caution">
    <text evidence="8">The sequence shown here is derived from an EMBL/GenBank/DDBJ whole genome shotgun (WGS) entry which is preliminary data.</text>
</comment>
<dbReference type="InterPro" id="IPR019758">
    <property type="entry name" value="Pept_S26A_signal_pept_1_CS"/>
</dbReference>
<dbReference type="SUPFAM" id="SSF51306">
    <property type="entry name" value="LexA/Signal peptidase"/>
    <property type="match status" value="1"/>
</dbReference>
<sequence length="264" mass="27575">MTEPDLPLPPPPPSSPAPARRGVSPLLALMIVATLLGAGVAVYGGWTALFGYHRVAVRASGMGPTLPQGMIAYRSADGVELHRGDIIVFDFGSYPGADRSGRVIERIIGLGGDTLTCCDQQNRIKVNGKPVAEEYLHLPPEEGKDQMAFTAQVPPGTVFVAGDHRNNSFDSRIISTESGAGAIPVSEVYGVVVAAGNPVTARALTPTTAFTDAGLPGAPLADSGYATARWLFLGGAVVFLAGFVGFLVVITRSARKRRLAKVIP</sequence>
<evidence type="ECO:0000313" key="9">
    <source>
        <dbReference type="Proteomes" id="UP001597419"/>
    </source>
</evidence>
<keyword evidence="6" id="KW-0812">Transmembrane</keyword>
<dbReference type="InterPro" id="IPR000223">
    <property type="entry name" value="Pept_S26A_signal_pept_1"/>
</dbReference>
<keyword evidence="6" id="KW-1133">Transmembrane helix</keyword>
<keyword evidence="9" id="KW-1185">Reference proteome</keyword>
<comment type="subcellular location">
    <subcellularLocation>
        <location evidence="2">Cell membrane</location>
        <topology evidence="2">Single-pass type II membrane protein</topology>
    </subcellularLocation>
    <subcellularLocation>
        <location evidence="6">Membrane</location>
        <topology evidence="6">Single-pass type II membrane protein</topology>
    </subcellularLocation>
</comment>
<dbReference type="InterPro" id="IPR036286">
    <property type="entry name" value="LexA/Signal_pep-like_sf"/>
</dbReference>
<evidence type="ECO:0000256" key="1">
    <source>
        <dbReference type="ARBA" id="ARBA00000677"/>
    </source>
</evidence>
<dbReference type="PRINTS" id="PR00727">
    <property type="entry name" value="LEADERPTASE"/>
</dbReference>
<comment type="similarity">
    <text evidence="3 6">Belongs to the peptidase S26 family.</text>
</comment>
<evidence type="ECO:0000256" key="4">
    <source>
        <dbReference type="ARBA" id="ARBA00013208"/>
    </source>
</evidence>
<proteinExistence type="inferred from homology"/>
<dbReference type="EC" id="3.4.21.89" evidence="4 6"/>
<evidence type="ECO:0000256" key="5">
    <source>
        <dbReference type="ARBA" id="ARBA00022801"/>
    </source>
</evidence>
<comment type="caution">
    <text evidence="6">Lacks conserved residue(s) required for the propagation of feature annotation.</text>
</comment>
<dbReference type="PANTHER" id="PTHR43390">
    <property type="entry name" value="SIGNAL PEPTIDASE I"/>
    <property type="match status" value="1"/>
</dbReference>
<feature type="transmembrane region" description="Helical" evidence="6">
    <location>
        <begin position="230"/>
        <end position="251"/>
    </location>
</feature>
<dbReference type="RefSeq" id="WP_345386839.1">
    <property type="nucleotide sequence ID" value="NZ_BAABHG010000002.1"/>
</dbReference>
<name>A0ABW5GG11_9PSEU</name>
<evidence type="ECO:0000256" key="3">
    <source>
        <dbReference type="ARBA" id="ARBA00009370"/>
    </source>
</evidence>
<protein>
    <recommendedName>
        <fullName evidence="4 6">Signal peptidase I</fullName>
        <ecNumber evidence="4 6">3.4.21.89</ecNumber>
    </recommendedName>
</protein>
<keyword evidence="5 6" id="KW-0378">Hydrolase</keyword>
<feature type="domain" description="Peptidase S26" evidence="7">
    <location>
        <begin position="38"/>
        <end position="193"/>
    </location>
</feature>
<dbReference type="GO" id="GO:0009003">
    <property type="term" value="F:signal peptidase activity"/>
    <property type="evidence" value="ECO:0007669"/>
    <property type="project" value="UniProtKB-EC"/>
</dbReference>
<keyword evidence="6" id="KW-0472">Membrane</keyword>
<evidence type="ECO:0000259" key="7">
    <source>
        <dbReference type="Pfam" id="PF10502"/>
    </source>
</evidence>
<organism evidence="8 9">
    <name type="scientific">Amycolatopsis samaneae</name>
    <dbReference type="NCBI Taxonomy" id="664691"/>
    <lineage>
        <taxon>Bacteria</taxon>
        <taxon>Bacillati</taxon>
        <taxon>Actinomycetota</taxon>
        <taxon>Actinomycetes</taxon>
        <taxon>Pseudonocardiales</taxon>
        <taxon>Pseudonocardiaceae</taxon>
        <taxon>Amycolatopsis</taxon>
    </lineage>
</organism>
<dbReference type="CDD" id="cd06530">
    <property type="entry name" value="S26_SPase_I"/>
    <property type="match status" value="1"/>
</dbReference>
<keyword evidence="6" id="KW-0645">Protease</keyword>
<dbReference type="NCBIfam" id="TIGR02227">
    <property type="entry name" value="sigpep_I_bact"/>
    <property type="match status" value="1"/>
</dbReference>
<dbReference type="EMBL" id="JBHUKU010000004">
    <property type="protein sequence ID" value="MFD2459054.1"/>
    <property type="molecule type" value="Genomic_DNA"/>
</dbReference>
<dbReference type="Pfam" id="PF10502">
    <property type="entry name" value="Peptidase_S26"/>
    <property type="match status" value="1"/>
</dbReference>
<reference evidence="9" key="1">
    <citation type="journal article" date="2019" name="Int. J. Syst. Evol. Microbiol.">
        <title>The Global Catalogue of Microorganisms (GCM) 10K type strain sequencing project: providing services to taxonomists for standard genome sequencing and annotation.</title>
        <authorList>
            <consortium name="The Broad Institute Genomics Platform"/>
            <consortium name="The Broad Institute Genome Sequencing Center for Infectious Disease"/>
            <person name="Wu L."/>
            <person name="Ma J."/>
        </authorList>
    </citation>
    <scope>NUCLEOTIDE SEQUENCE [LARGE SCALE GENOMIC DNA]</scope>
    <source>
        <strain evidence="9">CGMCC 4.7643</strain>
    </source>
</reference>
<accession>A0ABW5GG11</accession>
<dbReference type="Proteomes" id="UP001597419">
    <property type="component" value="Unassembled WGS sequence"/>
</dbReference>
<evidence type="ECO:0000256" key="6">
    <source>
        <dbReference type="RuleBase" id="RU362042"/>
    </source>
</evidence>
<dbReference type="PANTHER" id="PTHR43390:SF1">
    <property type="entry name" value="CHLOROPLAST PROCESSING PEPTIDASE"/>
    <property type="match status" value="1"/>
</dbReference>
<dbReference type="InterPro" id="IPR019533">
    <property type="entry name" value="Peptidase_S26"/>
</dbReference>
<evidence type="ECO:0000313" key="8">
    <source>
        <dbReference type="EMBL" id="MFD2459054.1"/>
    </source>
</evidence>
<comment type="catalytic activity">
    <reaction evidence="1 6">
        <text>Cleavage of hydrophobic, N-terminal signal or leader sequences from secreted and periplasmic proteins.</text>
        <dbReference type="EC" id="3.4.21.89"/>
    </reaction>
</comment>
<feature type="transmembrane region" description="Helical" evidence="6">
    <location>
        <begin position="26"/>
        <end position="46"/>
    </location>
</feature>